<keyword evidence="1" id="KW-0238">DNA-binding</keyword>
<sequence>MSLDAFRWASSSQLNSCPSGARCVLFILADFCRPGSDQAWPSISTIMDRTGLSDRSIQRYLTWLEEHFIIRSGNQSLAEHYPAGRRPHVWQLMMNTVQEESCDEVCASSEAVVDEEGVTILSPHPRQNLVKNVTQTRDITSYISLSPLPQEEMEAESVSEDDDQDSSVLPVCAPKTALGVSKLVEHFENDLEFAKTRSDFDKLASLWPKAPGNTRTLWPRWCAAVADVGVETILAAAEAYLASKAGQEVRYVMSLKVFLSEKSSYGVVRSTRVREETSVAADSQRDETEVRRQAQAWWQDRNFNSRMTKDHLILTVPVELNDVYQAVKSLPRTVASVYSWLDEFYAAHLERLEVA</sequence>
<organism evidence="1 2">
    <name type="scientific">Aeriscardovia aeriphila</name>
    <dbReference type="NCBI Taxonomy" id="218139"/>
    <lineage>
        <taxon>Bacteria</taxon>
        <taxon>Bacillati</taxon>
        <taxon>Actinomycetota</taxon>
        <taxon>Actinomycetes</taxon>
        <taxon>Bifidobacteriales</taxon>
        <taxon>Bifidobacteriaceae</taxon>
        <taxon>Aeriscardovia</taxon>
    </lineage>
</organism>
<evidence type="ECO:0000313" key="2">
    <source>
        <dbReference type="Proteomes" id="UP000228976"/>
    </source>
</evidence>
<gene>
    <name evidence="1" type="ORF">AEAE_1030</name>
</gene>
<dbReference type="Proteomes" id="UP000228976">
    <property type="component" value="Unassembled WGS sequence"/>
</dbReference>
<dbReference type="OrthoDB" id="3226741at2"/>
<reference evidence="1 2" key="1">
    <citation type="journal article" date="2017" name="BMC Genomics">
        <title>Comparative genomic and phylogenomic analyses of the Bifidobacteriaceae family.</title>
        <authorList>
            <person name="Lugli G.A."/>
            <person name="Milani C."/>
            <person name="Turroni F."/>
            <person name="Duranti S."/>
            <person name="Mancabelli L."/>
            <person name="Mangifesta M."/>
            <person name="Ferrario C."/>
            <person name="Modesto M."/>
            <person name="Mattarelli P."/>
            <person name="Jiri K."/>
            <person name="van Sinderen D."/>
            <person name="Ventura M."/>
        </authorList>
    </citation>
    <scope>NUCLEOTIDE SEQUENCE [LARGE SCALE GENOMIC DNA]</scope>
    <source>
        <strain evidence="1 2">LMG 21773</strain>
    </source>
</reference>
<evidence type="ECO:0000313" key="1">
    <source>
        <dbReference type="EMBL" id="OZG56542.1"/>
    </source>
</evidence>
<proteinExistence type="predicted"/>
<dbReference type="AlphaFoldDB" id="A0A261FBN9"/>
<name>A0A261FBN9_9BIFI</name>
<comment type="caution">
    <text evidence="1">The sequence shown here is derived from an EMBL/GenBank/DDBJ whole genome shotgun (WGS) entry which is preliminary data.</text>
</comment>
<keyword evidence="2" id="KW-1185">Reference proteome</keyword>
<accession>A0A261FBN9</accession>
<protein>
    <submittedName>
        <fullName evidence="1">DNA-binding helix-turn-helix protein</fullName>
    </submittedName>
</protein>
<dbReference type="EMBL" id="MWWU01000002">
    <property type="protein sequence ID" value="OZG56542.1"/>
    <property type="molecule type" value="Genomic_DNA"/>
</dbReference>
<dbReference type="GO" id="GO:0003677">
    <property type="term" value="F:DNA binding"/>
    <property type="evidence" value="ECO:0007669"/>
    <property type="project" value="UniProtKB-KW"/>
</dbReference>
<dbReference type="Pfam" id="PF13730">
    <property type="entry name" value="HTH_36"/>
    <property type="match status" value="1"/>
</dbReference>